<keyword evidence="2" id="KW-1185">Reference proteome</keyword>
<dbReference type="RefSeq" id="WP_380736363.1">
    <property type="nucleotide sequence ID" value="NZ_JBHTJP010000002.1"/>
</dbReference>
<dbReference type="Proteomes" id="UP001597100">
    <property type="component" value="Unassembled WGS sequence"/>
</dbReference>
<dbReference type="EMBL" id="JBHTJP010000002">
    <property type="protein sequence ID" value="MFD0975349.1"/>
    <property type="molecule type" value="Genomic_DNA"/>
</dbReference>
<evidence type="ECO:0000313" key="2">
    <source>
        <dbReference type="Proteomes" id="UP001597100"/>
    </source>
</evidence>
<evidence type="ECO:0000313" key="1">
    <source>
        <dbReference type="EMBL" id="MFD0975349.1"/>
    </source>
</evidence>
<sequence length="110" mass="12684">MTVIEKDSYKILRDDKDDVKGFASYLQNSHSSFKNDNVVVDILKYGSLSLEELLAFLELSNEHRNNKRSFVLVNDTINIDHVPEEILVVPTLQEAEDVIQMEDIERELGF</sequence>
<name>A0ABW3IBF8_9FLAO</name>
<protein>
    <submittedName>
        <fullName evidence="1">Ribonuclease Z</fullName>
    </submittedName>
</protein>
<reference evidence="2" key="1">
    <citation type="journal article" date="2019" name="Int. J. Syst. Evol. Microbiol.">
        <title>The Global Catalogue of Microorganisms (GCM) 10K type strain sequencing project: providing services to taxonomists for standard genome sequencing and annotation.</title>
        <authorList>
            <consortium name="The Broad Institute Genomics Platform"/>
            <consortium name="The Broad Institute Genome Sequencing Center for Infectious Disease"/>
            <person name="Wu L."/>
            <person name="Ma J."/>
        </authorList>
    </citation>
    <scope>NUCLEOTIDE SEQUENCE [LARGE SCALE GENOMIC DNA]</scope>
    <source>
        <strain evidence="2">CCUG 60898</strain>
    </source>
</reference>
<proteinExistence type="predicted"/>
<comment type="caution">
    <text evidence="1">The sequence shown here is derived from an EMBL/GenBank/DDBJ whole genome shotgun (WGS) entry which is preliminary data.</text>
</comment>
<accession>A0ABW3IBF8</accession>
<gene>
    <name evidence="1" type="ORF">ACFQ1G_00960</name>
</gene>
<organism evidence="1 2">
    <name type="scientific">Salinimicrobium gaetbulicola</name>
    <dbReference type="NCBI Taxonomy" id="999702"/>
    <lineage>
        <taxon>Bacteria</taxon>
        <taxon>Pseudomonadati</taxon>
        <taxon>Bacteroidota</taxon>
        <taxon>Flavobacteriia</taxon>
        <taxon>Flavobacteriales</taxon>
        <taxon>Flavobacteriaceae</taxon>
        <taxon>Salinimicrobium</taxon>
    </lineage>
</organism>